<feature type="region of interest" description="Disordered" evidence="2">
    <location>
        <begin position="290"/>
        <end position="372"/>
    </location>
</feature>
<feature type="coiled-coil region" evidence="1">
    <location>
        <begin position="23"/>
        <end position="107"/>
    </location>
</feature>
<reference evidence="3" key="2">
    <citation type="submission" date="2023-05" db="EMBL/GenBank/DDBJ databases">
        <authorList>
            <person name="Schelkunov M.I."/>
        </authorList>
    </citation>
    <scope>NUCLEOTIDE SEQUENCE</scope>
    <source>
        <strain evidence="3">Hsosn_3</strain>
        <tissue evidence="3">Leaf</tissue>
    </source>
</reference>
<organism evidence="3 4">
    <name type="scientific">Heracleum sosnowskyi</name>
    <dbReference type="NCBI Taxonomy" id="360622"/>
    <lineage>
        <taxon>Eukaryota</taxon>
        <taxon>Viridiplantae</taxon>
        <taxon>Streptophyta</taxon>
        <taxon>Embryophyta</taxon>
        <taxon>Tracheophyta</taxon>
        <taxon>Spermatophyta</taxon>
        <taxon>Magnoliopsida</taxon>
        <taxon>eudicotyledons</taxon>
        <taxon>Gunneridae</taxon>
        <taxon>Pentapetalae</taxon>
        <taxon>asterids</taxon>
        <taxon>campanulids</taxon>
        <taxon>Apiales</taxon>
        <taxon>Apiaceae</taxon>
        <taxon>Apioideae</taxon>
        <taxon>apioid superclade</taxon>
        <taxon>Tordylieae</taxon>
        <taxon>Tordyliinae</taxon>
        <taxon>Heracleum</taxon>
    </lineage>
</organism>
<feature type="compositionally biased region" description="Basic and acidic residues" evidence="2">
    <location>
        <begin position="302"/>
        <end position="311"/>
    </location>
</feature>
<sequence length="478" mass="53923">MDDSDQRLEALKKAYADVILNVSKEAAARVMAAEAKAQRMEHEKQKTKEEAIQMMVRLKKKMDDAISEANMLSRNQQQKSDELEAQLQEAEDIVTELREKLRYEQAKSDRVTRSEMQHLDQHDYAIPEEEFVYHRQSQSIPCPPLEFQKDSLVASYKENRYLNQRTEYPQRSSESQMRNLYGAMHELPSIILRSKKQNLSRNACTQRIQACERNVLDNELSLSRKPDDASSQGNVEGAKKDSSACKVTFNEVHKMFNIEGKEVVSKNGCISCWYEVQPAKLIPEVVATATKQRKNKSSKTNFNDKEGDNEKLISNGEPQVKSAAKYRKNKISLGKKTPTKLFMKGHETPGVPHSDPSRKSVENDPQPNEDPTITMQKLSLDIAGMETRPECAKTTETNGNDKEGDTEKLISKGVPAVVPAVNILVPSVQEGPSAERSDIQVLKKVDEPVLQSRLKTTDAPSSEHRSLASFFSIGKTER</sequence>
<accession>A0AAD8M0X4</accession>
<name>A0AAD8M0X4_9APIA</name>
<dbReference type="PANTHER" id="PTHR34778:SF2">
    <property type="entry name" value="OS02G0580700 PROTEIN"/>
    <property type="match status" value="1"/>
</dbReference>
<dbReference type="EMBL" id="JAUIZM010000011">
    <property type="protein sequence ID" value="KAK1357795.1"/>
    <property type="molecule type" value="Genomic_DNA"/>
</dbReference>
<dbReference type="AlphaFoldDB" id="A0AAD8M0X4"/>
<evidence type="ECO:0000313" key="3">
    <source>
        <dbReference type="EMBL" id="KAK1357795.1"/>
    </source>
</evidence>
<protein>
    <submittedName>
        <fullName evidence="3">Uncharacterized protein</fullName>
    </submittedName>
</protein>
<keyword evidence="1" id="KW-0175">Coiled coil</keyword>
<keyword evidence="4" id="KW-1185">Reference proteome</keyword>
<feature type="region of interest" description="Disordered" evidence="2">
    <location>
        <begin position="453"/>
        <end position="478"/>
    </location>
</feature>
<feature type="compositionally biased region" description="Polar residues" evidence="2">
    <location>
        <begin position="363"/>
        <end position="372"/>
    </location>
</feature>
<evidence type="ECO:0000256" key="1">
    <source>
        <dbReference type="SAM" id="Coils"/>
    </source>
</evidence>
<evidence type="ECO:0000256" key="2">
    <source>
        <dbReference type="SAM" id="MobiDB-lite"/>
    </source>
</evidence>
<reference evidence="3" key="1">
    <citation type="submission" date="2023-02" db="EMBL/GenBank/DDBJ databases">
        <title>Genome of toxic invasive species Heracleum sosnowskyi carries increased number of genes despite the absence of recent whole-genome duplications.</title>
        <authorList>
            <person name="Schelkunov M."/>
            <person name="Shtratnikova V."/>
            <person name="Makarenko M."/>
            <person name="Klepikova A."/>
            <person name="Omelchenko D."/>
            <person name="Novikova G."/>
            <person name="Obukhova E."/>
            <person name="Bogdanov V."/>
            <person name="Penin A."/>
            <person name="Logacheva M."/>
        </authorList>
    </citation>
    <scope>NUCLEOTIDE SEQUENCE</scope>
    <source>
        <strain evidence="3">Hsosn_3</strain>
        <tissue evidence="3">Leaf</tissue>
    </source>
</reference>
<proteinExistence type="predicted"/>
<dbReference type="PANTHER" id="PTHR34778">
    <property type="entry name" value="OS02G0580700 PROTEIN"/>
    <property type="match status" value="1"/>
</dbReference>
<comment type="caution">
    <text evidence="3">The sequence shown here is derived from an EMBL/GenBank/DDBJ whole genome shotgun (WGS) entry which is preliminary data.</text>
</comment>
<dbReference type="Proteomes" id="UP001237642">
    <property type="component" value="Unassembled WGS sequence"/>
</dbReference>
<gene>
    <name evidence="3" type="ORF">POM88_051051</name>
</gene>
<evidence type="ECO:0000313" key="4">
    <source>
        <dbReference type="Proteomes" id="UP001237642"/>
    </source>
</evidence>